<reference evidence="1 2" key="1">
    <citation type="journal article" date="2017" name="Gigascience">
        <title>Draft genome of the honey bee ectoparasitic mite, Tropilaelaps mercedesae, is shaped by the parasitic life history.</title>
        <authorList>
            <person name="Dong X."/>
            <person name="Armstrong S.D."/>
            <person name="Xia D."/>
            <person name="Makepeace B.L."/>
            <person name="Darby A.C."/>
            <person name="Kadowaki T."/>
        </authorList>
    </citation>
    <scope>NUCLEOTIDE SEQUENCE [LARGE SCALE GENOMIC DNA]</scope>
    <source>
        <strain evidence="1">Wuxi-XJTLU</strain>
    </source>
</reference>
<evidence type="ECO:0000313" key="1">
    <source>
        <dbReference type="EMBL" id="OQR74583.1"/>
    </source>
</evidence>
<sequence>MAKILMQNQAKVRRGLLKVTEEEPEVLVPPSDDDEG</sequence>
<proteinExistence type="predicted"/>
<comment type="caution">
    <text evidence="1">The sequence shown here is derived from an EMBL/GenBank/DDBJ whole genome shotgun (WGS) entry which is preliminary data.</text>
</comment>
<dbReference type="AlphaFoldDB" id="A0A1V9XME6"/>
<name>A0A1V9XME6_9ACAR</name>
<keyword evidence="2" id="KW-1185">Reference proteome</keyword>
<organism evidence="1 2">
    <name type="scientific">Tropilaelaps mercedesae</name>
    <dbReference type="NCBI Taxonomy" id="418985"/>
    <lineage>
        <taxon>Eukaryota</taxon>
        <taxon>Metazoa</taxon>
        <taxon>Ecdysozoa</taxon>
        <taxon>Arthropoda</taxon>
        <taxon>Chelicerata</taxon>
        <taxon>Arachnida</taxon>
        <taxon>Acari</taxon>
        <taxon>Parasitiformes</taxon>
        <taxon>Mesostigmata</taxon>
        <taxon>Gamasina</taxon>
        <taxon>Dermanyssoidea</taxon>
        <taxon>Laelapidae</taxon>
        <taxon>Tropilaelaps</taxon>
    </lineage>
</organism>
<accession>A0A1V9XME6</accession>
<gene>
    <name evidence="1" type="ORF">BIW11_08969</name>
</gene>
<protein>
    <submittedName>
        <fullName evidence="1">Uncharacterized protein</fullName>
    </submittedName>
</protein>
<evidence type="ECO:0000313" key="2">
    <source>
        <dbReference type="Proteomes" id="UP000192247"/>
    </source>
</evidence>
<dbReference type="InParanoid" id="A0A1V9XME6"/>
<dbReference type="Proteomes" id="UP000192247">
    <property type="component" value="Unassembled WGS sequence"/>
</dbReference>
<dbReference type="EMBL" id="MNPL01007743">
    <property type="protein sequence ID" value="OQR74583.1"/>
    <property type="molecule type" value="Genomic_DNA"/>
</dbReference>